<dbReference type="PANTHER" id="PTHR31149">
    <property type="entry name" value="EXPRESSED PROTEIN"/>
    <property type="match status" value="1"/>
</dbReference>
<dbReference type="PANTHER" id="PTHR31149:SF10">
    <property type="entry name" value="OS05G0100900 PROTEIN"/>
    <property type="match status" value="1"/>
</dbReference>
<dbReference type="InterPro" id="IPR055474">
    <property type="entry name" value="DUF7046"/>
</dbReference>
<dbReference type="EMBL" id="KK785400">
    <property type="protein sequence ID" value="KDO43175.1"/>
    <property type="molecule type" value="Genomic_DNA"/>
</dbReference>
<feature type="domain" description="DUF7046" evidence="1">
    <location>
        <begin position="15"/>
        <end position="40"/>
    </location>
</feature>
<keyword evidence="3" id="KW-1185">Reference proteome</keyword>
<name>A0A067DNQ7_CITSI</name>
<feature type="domain" description="DUF7046" evidence="1">
    <location>
        <begin position="41"/>
        <end position="129"/>
    </location>
</feature>
<evidence type="ECO:0000313" key="2">
    <source>
        <dbReference type="EMBL" id="KDO43175.1"/>
    </source>
</evidence>
<protein>
    <recommendedName>
        <fullName evidence="1">DUF7046 domain-containing protein</fullName>
    </recommendedName>
</protein>
<dbReference type="STRING" id="2711.A0A067DNQ7"/>
<evidence type="ECO:0000313" key="3">
    <source>
        <dbReference type="Proteomes" id="UP000027120"/>
    </source>
</evidence>
<gene>
    <name evidence="2" type="ORF">CISIN_1g045337mg</name>
</gene>
<dbReference type="Pfam" id="PF23080">
    <property type="entry name" value="DUF7046"/>
    <property type="match status" value="2"/>
</dbReference>
<dbReference type="Proteomes" id="UP000027120">
    <property type="component" value="Unassembled WGS sequence"/>
</dbReference>
<proteinExistence type="predicted"/>
<feature type="non-terminal residue" evidence="2">
    <location>
        <position position="1"/>
    </location>
</feature>
<evidence type="ECO:0000259" key="1">
    <source>
        <dbReference type="Pfam" id="PF23080"/>
    </source>
</evidence>
<sequence>GDLVRVFANENRKITCDPEMQNHIEKTLYSGHASFKVSLSTGYLDIWEPATLAIKREAFTIKCSGPSGVVITEKFSPTTTVTIPYGNPTEFFIIGSNGSEHLLRADGSTTDVSCSRDTIVLTLRLFIIRV</sequence>
<reference evidence="2 3" key="1">
    <citation type="submission" date="2014-04" db="EMBL/GenBank/DDBJ databases">
        <authorList>
            <consortium name="International Citrus Genome Consortium"/>
            <person name="Gmitter F."/>
            <person name="Chen C."/>
            <person name="Farmerie W."/>
            <person name="Harkins T."/>
            <person name="Desany B."/>
            <person name="Mohiuddin M."/>
            <person name="Kodira C."/>
            <person name="Borodovsky M."/>
            <person name="Lomsadze A."/>
            <person name="Burns P."/>
            <person name="Jenkins J."/>
            <person name="Prochnik S."/>
            <person name="Shu S."/>
            <person name="Chapman J."/>
            <person name="Pitluck S."/>
            <person name="Schmutz J."/>
            <person name="Rokhsar D."/>
        </authorList>
    </citation>
    <scope>NUCLEOTIDE SEQUENCE</scope>
</reference>
<organism evidence="2 3">
    <name type="scientific">Citrus sinensis</name>
    <name type="common">Sweet orange</name>
    <name type="synonym">Citrus aurantium var. sinensis</name>
    <dbReference type="NCBI Taxonomy" id="2711"/>
    <lineage>
        <taxon>Eukaryota</taxon>
        <taxon>Viridiplantae</taxon>
        <taxon>Streptophyta</taxon>
        <taxon>Embryophyta</taxon>
        <taxon>Tracheophyta</taxon>
        <taxon>Spermatophyta</taxon>
        <taxon>Magnoliopsida</taxon>
        <taxon>eudicotyledons</taxon>
        <taxon>Gunneridae</taxon>
        <taxon>Pentapetalae</taxon>
        <taxon>rosids</taxon>
        <taxon>malvids</taxon>
        <taxon>Sapindales</taxon>
        <taxon>Rutaceae</taxon>
        <taxon>Aurantioideae</taxon>
        <taxon>Citrus</taxon>
    </lineage>
</organism>
<dbReference type="AlphaFoldDB" id="A0A067DNQ7"/>
<accession>A0A067DNQ7</accession>